<dbReference type="AlphaFoldDB" id="A0AA35PQF2"/>
<feature type="region of interest" description="Disordered" evidence="1">
    <location>
        <begin position="55"/>
        <end position="77"/>
    </location>
</feature>
<proteinExistence type="predicted"/>
<evidence type="ECO:0000313" key="3">
    <source>
        <dbReference type="Proteomes" id="UP001178461"/>
    </source>
</evidence>
<dbReference type="Proteomes" id="UP001178461">
    <property type="component" value="Chromosome Z"/>
</dbReference>
<protein>
    <submittedName>
        <fullName evidence="2">Uncharacterized protein</fullName>
    </submittedName>
</protein>
<dbReference type="EMBL" id="OX395140">
    <property type="protein sequence ID" value="CAI5794093.1"/>
    <property type="molecule type" value="Genomic_DNA"/>
</dbReference>
<reference evidence="2" key="1">
    <citation type="submission" date="2022-12" db="EMBL/GenBank/DDBJ databases">
        <authorList>
            <person name="Alioto T."/>
            <person name="Alioto T."/>
            <person name="Gomez Garrido J."/>
        </authorList>
    </citation>
    <scope>NUCLEOTIDE SEQUENCE</scope>
</reference>
<sequence length="77" mass="9292">MCPVFPQRRHVASQNLHVRRSWFSLQLAQVPRGVSDERWFNDALVAWERWCRSDRSEAQWTSSLWGPTEDDRSCWMR</sequence>
<organism evidence="2 3">
    <name type="scientific">Podarcis lilfordi</name>
    <name type="common">Lilford's wall lizard</name>
    <dbReference type="NCBI Taxonomy" id="74358"/>
    <lineage>
        <taxon>Eukaryota</taxon>
        <taxon>Metazoa</taxon>
        <taxon>Chordata</taxon>
        <taxon>Craniata</taxon>
        <taxon>Vertebrata</taxon>
        <taxon>Euteleostomi</taxon>
        <taxon>Lepidosauria</taxon>
        <taxon>Squamata</taxon>
        <taxon>Bifurcata</taxon>
        <taxon>Unidentata</taxon>
        <taxon>Episquamata</taxon>
        <taxon>Laterata</taxon>
        <taxon>Lacertibaenia</taxon>
        <taxon>Lacertidae</taxon>
        <taxon>Podarcis</taxon>
    </lineage>
</organism>
<evidence type="ECO:0000256" key="1">
    <source>
        <dbReference type="SAM" id="MobiDB-lite"/>
    </source>
</evidence>
<name>A0AA35PQF2_9SAUR</name>
<gene>
    <name evidence="2" type="ORF">PODLI_1B015805</name>
</gene>
<evidence type="ECO:0000313" key="2">
    <source>
        <dbReference type="EMBL" id="CAI5794093.1"/>
    </source>
</evidence>
<accession>A0AA35PQF2</accession>
<keyword evidence="3" id="KW-1185">Reference proteome</keyword>